<evidence type="ECO:0000313" key="1">
    <source>
        <dbReference type="EMBL" id="EOR24452.1"/>
    </source>
</evidence>
<dbReference type="Proteomes" id="UP000013988">
    <property type="component" value="Unassembled WGS sequence"/>
</dbReference>
<sequence length="60" mass="7043">MKEVTIDENDEVIDYELIADDDSMVLKNRKILKVKTKDNITSVLVEATMRGIRKRYRILC</sequence>
<name>R9C573_9CLOT</name>
<proteinExistence type="predicted"/>
<dbReference type="PATRIC" id="fig|1202534.3.peg.2508"/>
<dbReference type="EMBL" id="ASRV01000150">
    <property type="protein sequence ID" value="EOR24452.1"/>
    <property type="molecule type" value="Genomic_DNA"/>
</dbReference>
<dbReference type="AlphaFoldDB" id="R9C573"/>
<gene>
    <name evidence="1" type="ORF">A500_12644</name>
</gene>
<dbReference type="RefSeq" id="WP_016207852.1">
    <property type="nucleotide sequence ID" value="NZ_ASRV01000150.1"/>
</dbReference>
<keyword evidence="2" id="KW-1185">Reference proteome</keyword>
<evidence type="ECO:0000313" key="2">
    <source>
        <dbReference type="Proteomes" id="UP000013988"/>
    </source>
</evidence>
<reference evidence="1 2" key="1">
    <citation type="submission" date="2013-03" db="EMBL/GenBank/DDBJ databases">
        <title>Whole genome shotgun sequencing of Clostridium sartagoforme AAU1.</title>
        <authorList>
            <person name="Joshi C.G."/>
            <person name="Duggirala S.M."/>
            <person name="Nathani N.M."/>
            <person name="Bhatt V.D."/>
            <person name="Patel A.K."/>
            <person name="Pandya P.R."/>
            <person name="KaPatel J.A."/>
        </authorList>
    </citation>
    <scope>NUCLEOTIDE SEQUENCE [LARGE SCALE GENOMIC DNA]</scope>
    <source>
        <strain evidence="1 2">AAU1</strain>
    </source>
</reference>
<accession>R9C573</accession>
<comment type="caution">
    <text evidence="1">The sequence shown here is derived from an EMBL/GenBank/DDBJ whole genome shotgun (WGS) entry which is preliminary data.</text>
</comment>
<organism evidence="1 2">
    <name type="scientific">Clostridium sartagoforme AAU1</name>
    <dbReference type="NCBI Taxonomy" id="1202534"/>
    <lineage>
        <taxon>Bacteria</taxon>
        <taxon>Bacillati</taxon>
        <taxon>Bacillota</taxon>
        <taxon>Clostridia</taxon>
        <taxon>Eubacteriales</taxon>
        <taxon>Clostridiaceae</taxon>
        <taxon>Clostridium</taxon>
    </lineage>
</organism>
<protein>
    <submittedName>
        <fullName evidence="1">Uncharacterized protein</fullName>
    </submittedName>
</protein>